<protein>
    <submittedName>
        <fullName evidence="2">Helix-turn-helix domain-containing protein</fullName>
    </submittedName>
</protein>
<dbReference type="Gene3D" id="1.10.260.40">
    <property type="entry name" value="lambda repressor-like DNA-binding domains"/>
    <property type="match status" value="1"/>
</dbReference>
<dbReference type="InterPro" id="IPR001387">
    <property type="entry name" value="Cro/C1-type_HTH"/>
</dbReference>
<dbReference type="AlphaFoldDB" id="A0A7X4GLA3"/>
<proteinExistence type="predicted"/>
<dbReference type="Pfam" id="PF01381">
    <property type="entry name" value="HTH_3"/>
    <property type="match status" value="1"/>
</dbReference>
<evidence type="ECO:0000313" key="2">
    <source>
        <dbReference type="EMBL" id="MYM00325.1"/>
    </source>
</evidence>
<name>A0A7X4GLA3_9SPHN</name>
<keyword evidence="3" id="KW-1185">Reference proteome</keyword>
<dbReference type="EMBL" id="WVTD01000042">
    <property type="protein sequence ID" value="MYM00325.1"/>
    <property type="molecule type" value="Genomic_DNA"/>
</dbReference>
<dbReference type="InterPro" id="IPR010982">
    <property type="entry name" value="Lambda_DNA-bd_dom_sf"/>
</dbReference>
<comment type="caution">
    <text evidence="2">The sequence shown here is derived from an EMBL/GenBank/DDBJ whole genome shotgun (WGS) entry which is preliminary data.</text>
</comment>
<reference evidence="2 3" key="1">
    <citation type="submission" date="2019-12" db="EMBL/GenBank/DDBJ databases">
        <authorList>
            <person name="Feng G."/>
            <person name="Zhu H."/>
        </authorList>
    </citation>
    <scope>NUCLEOTIDE SEQUENCE [LARGE SCALE GENOMIC DNA]</scope>
    <source>
        <strain evidence="2 3">FGD1</strain>
    </source>
</reference>
<dbReference type="Proteomes" id="UP000465810">
    <property type="component" value="Unassembled WGS sequence"/>
</dbReference>
<feature type="domain" description="HTH cro/C1-type" evidence="1">
    <location>
        <begin position="19"/>
        <end position="73"/>
    </location>
</feature>
<accession>A0A7X4GLA3</accession>
<dbReference type="PROSITE" id="PS50943">
    <property type="entry name" value="HTH_CROC1"/>
    <property type="match status" value="1"/>
</dbReference>
<evidence type="ECO:0000313" key="3">
    <source>
        <dbReference type="Proteomes" id="UP000465810"/>
    </source>
</evidence>
<dbReference type="RefSeq" id="WP_160987560.1">
    <property type="nucleotide sequence ID" value="NZ_WVTD01000042.1"/>
</dbReference>
<sequence>MAGGKSKDANNQKIVESLLKELRVNAGLRQIDVASALGIQQSMVSKYEVGERRLDILEIRELCALFGLNLSSFIELLEKRLEGNNEAN</sequence>
<dbReference type="SMART" id="SM00530">
    <property type="entry name" value="HTH_XRE"/>
    <property type="match status" value="1"/>
</dbReference>
<evidence type="ECO:0000259" key="1">
    <source>
        <dbReference type="PROSITE" id="PS50943"/>
    </source>
</evidence>
<gene>
    <name evidence="2" type="ORF">GR702_21520</name>
</gene>
<dbReference type="SUPFAM" id="SSF47413">
    <property type="entry name" value="lambda repressor-like DNA-binding domains"/>
    <property type="match status" value="1"/>
</dbReference>
<dbReference type="GO" id="GO:0003677">
    <property type="term" value="F:DNA binding"/>
    <property type="evidence" value="ECO:0007669"/>
    <property type="project" value="InterPro"/>
</dbReference>
<dbReference type="CDD" id="cd00093">
    <property type="entry name" value="HTH_XRE"/>
    <property type="match status" value="1"/>
</dbReference>
<organism evidence="2 3">
    <name type="scientific">Novosphingobium silvae</name>
    <dbReference type="NCBI Taxonomy" id="2692619"/>
    <lineage>
        <taxon>Bacteria</taxon>
        <taxon>Pseudomonadati</taxon>
        <taxon>Pseudomonadota</taxon>
        <taxon>Alphaproteobacteria</taxon>
        <taxon>Sphingomonadales</taxon>
        <taxon>Sphingomonadaceae</taxon>
        <taxon>Novosphingobium</taxon>
    </lineage>
</organism>